<feature type="transmembrane region" description="Helical" evidence="1">
    <location>
        <begin position="99"/>
        <end position="117"/>
    </location>
</feature>
<dbReference type="AlphaFoldDB" id="A0A3S4NCL8"/>
<gene>
    <name evidence="2" type="ORF">NCTC3166_00616</name>
</gene>
<evidence type="ECO:0000313" key="3">
    <source>
        <dbReference type="Proteomes" id="UP000270025"/>
    </source>
</evidence>
<feature type="transmembrane region" description="Helical" evidence="1">
    <location>
        <begin position="129"/>
        <end position="145"/>
    </location>
</feature>
<reference evidence="2 3" key="1">
    <citation type="submission" date="2018-12" db="EMBL/GenBank/DDBJ databases">
        <authorList>
            <consortium name="Pathogen Informatics"/>
        </authorList>
    </citation>
    <scope>NUCLEOTIDE SEQUENCE [LARGE SCALE GENOMIC DNA]</scope>
    <source>
        <strain evidence="2 3">NCTC3166</strain>
    </source>
</reference>
<dbReference type="EMBL" id="LR134266">
    <property type="protein sequence ID" value="VED66804.1"/>
    <property type="molecule type" value="Genomic_DNA"/>
</dbReference>
<name>A0A3S4NCL8_9STRE</name>
<accession>A0A3S4NCL8</accession>
<dbReference type="RefSeq" id="WP_126403921.1">
    <property type="nucleotide sequence ID" value="NZ_LR134266.1"/>
</dbReference>
<organism evidence="2 3">
    <name type="scientific">Streptococcus viridans</name>
    <dbReference type="NCBI Taxonomy" id="78535"/>
    <lineage>
        <taxon>Bacteria</taxon>
        <taxon>Bacillati</taxon>
        <taxon>Bacillota</taxon>
        <taxon>Bacilli</taxon>
        <taxon>Lactobacillales</taxon>
        <taxon>Streptococcaceae</taxon>
        <taxon>Streptococcus</taxon>
    </lineage>
</organism>
<feature type="transmembrane region" description="Helical" evidence="1">
    <location>
        <begin position="12"/>
        <end position="32"/>
    </location>
</feature>
<protein>
    <submittedName>
        <fullName evidence="2">Uncharacterized protein</fullName>
    </submittedName>
</protein>
<proteinExistence type="predicted"/>
<keyword evidence="1" id="KW-0812">Transmembrane</keyword>
<keyword evidence="3" id="KW-1185">Reference proteome</keyword>
<sequence length="171" mass="20015">MSETKQGSSVRFIWELGWYIILILVLVGLPFLKYGTSYKSSVYLFLNHDSIFVSKSFQDLVNAYFINSFILLVVLPVVSYFIHYFLVKKGYLFLASLQSFLMYISCALILIYAMASLTVDKEYFGMDSGFYACLFLFLVHIYIDWRHLKQLIEKRNPPYRRESIGRNACLN</sequence>
<evidence type="ECO:0000313" key="2">
    <source>
        <dbReference type="EMBL" id="VED66804.1"/>
    </source>
</evidence>
<dbReference type="Proteomes" id="UP000270025">
    <property type="component" value="Chromosome"/>
</dbReference>
<feature type="transmembrane region" description="Helical" evidence="1">
    <location>
        <begin position="64"/>
        <end position="87"/>
    </location>
</feature>
<keyword evidence="1" id="KW-1133">Transmembrane helix</keyword>
<dbReference type="KEGG" id="svf:NCTC3166_00616"/>
<evidence type="ECO:0000256" key="1">
    <source>
        <dbReference type="SAM" id="Phobius"/>
    </source>
</evidence>
<keyword evidence="1" id="KW-0472">Membrane</keyword>